<accession>A0ABV5F2W5</accession>
<comment type="caution">
    <text evidence="1">The sequence shown here is derived from an EMBL/GenBank/DDBJ whole genome shotgun (WGS) entry which is preliminary data.</text>
</comment>
<dbReference type="EMBL" id="JBHMEZ010000012">
    <property type="protein sequence ID" value="MFB9053793.1"/>
    <property type="molecule type" value="Genomic_DNA"/>
</dbReference>
<reference evidence="1 2" key="1">
    <citation type="submission" date="2024-09" db="EMBL/GenBank/DDBJ databases">
        <authorList>
            <person name="Sun Q."/>
            <person name="Mori K."/>
        </authorList>
    </citation>
    <scope>NUCLEOTIDE SEQUENCE [LARGE SCALE GENOMIC DNA]</scope>
    <source>
        <strain evidence="1 2">CECT 8286</strain>
    </source>
</reference>
<sequence>MHELKKHIVFKIFTVVLVIALLTPAFVKFSHVFEHHKREVCHGENQTHLHTADIDCEFYKFQLNHHFTIPVFIADIPFVEENHELISSQYNFLSTFQLRHFSLRGPPLYI</sequence>
<keyword evidence="2" id="KW-1185">Reference proteome</keyword>
<evidence type="ECO:0000313" key="1">
    <source>
        <dbReference type="EMBL" id="MFB9053793.1"/>
    </source>
</evidence>
<gene>
    <name evidence="1" type="ORF">ACFFVB_11970</name>
</gene>
<dbReference type="Proteomes" id="UP001589605">
    <property type="component" value="Unassembled WGS sequence"/>
</dbReference>
<proteinExistence type="predicted"/>
<protein>
    <recommendedName>
        <fullName evidence="3">DUF2607 family protein</fullName>
    </recommendedName>
</protein>
<organism evidence="1 2">
    <name type="scientific">Formosa undariae</name>
    <dbReference type="NCBI Taxonomy" id="1325436"/>
    <lineage>
        <taxon>Bacteria</taxon>
        <taxon>Pseudomonadati</taxon>
        <taxon>Bacteroidota</taxon>
        <taxon>Flavobacteriia</taxon>
        <taxon>Flavobacteriales</taxon>
        <taxon>Flavobacteriaceae</taxon>
        <taxon>Formosa</taxon>
    </lineage>
</organism>
<dbReference type="RefSeq" id="WP_382383080.1">
    <property type="nucleotide sequence ID" value="NZ_JBHMEZ010000012.1"/>
</dbReference>
<evidence type="ECO:0008006" key="3">
    <source>
        <dbReference type="Google" id="ProtNLM"/>
    </source>
</evidence>
<evidence type="ECO:0000313" key="2">
    <source>
        <dbReference type="Proteomes" id="UP001589605"/>
    </source>
</evidence>
<name>A0ABV5F2W5_9FLAO</name>